<dbReference type="PANTHER" id="PTHR33434:SF2">
    <property type="entry name" value="FATTY ACID-BINDING PROTEIN TM_1468"/>
    <property type="match status" value="1"/>
</dbReference>
<dbReference type="InterPro" id="IPR036117">
    <property type="entry name" value="DhaL_dom_sf"/>
</dbReference>
<keyword evidence="4" id="KW-1185">Reference proteome</keyword>
<accession>A0ABY8HB94</accession>
<dbReference type="PROSITE" id="PS51480">
    <property type="entry name" value="DHAL"/>
    <property type="match status" value="1"/>
</dbReference>
<organism evidence="3 4">
    <name type="scientific">Citricoccus muralis</name>
    <dbReference type="NCBI Taxonomy" id="169134"/>
    <lineage>
        <taxon>Bacteria</taxon>
        <taxon>Bacillati</taxon>
        <taxon>Actinomycetota</taxon>
        <taxon>Actinomycetes</taxon>
        <taxon>Micrococcales</taxon>
        <taxon>Micrococcaceae</taxon>
        <taxon>Citricoccus</taxon>
    </lineage>
</organism>
<dbReference type="SMART" id="SM01120">
    <property type="entry name" value="Dak2"/>
    <property type="match status" value="1"/>
</dbReference>
<gene>
    <name evidence="3" type="ORF">P8192_06485</name>
</gene>
<protein>
    <submittedName>
        <fullName evidence="3">DAK2 domain-containing protein</fullName>
    </submittedName>
</protein>
<dbReference type="Gene3D" id="1.25.40.340">
    <property type="match status" value="1"/>
</dbReference>
<dbReference type="InterPro" id="IPR004007">
    <property type="entry name" value="DhaL_dom"/>
</dbReference>
<dbReference type="EMBL" id="CP121252">
    <property type="protein sequence ID" value="WFP17908.1"/>
    <property type="molecule type" value="Genomic_DNA"/>
</dbReference>
<dbReference type="Proteomes" id="UP001219037">
    <property type="component" value="Chromosome"/>
</dbReference>
<evidence type="ECO:0000256" key="1">
    <source>
        <dbReference type="SAM" id="MobiDB-lite"/>
    </source>
</evidence>
<dbReference type="InterPro" id="IPR050270">
    <property type="entry name" value="DegV_domain_contain"/>
</dbReference>
<feature type="region of interest" description="Disordered" evidence="1">
    <location>
        <begin position="308"/>
        <end position="329"/>
    </location>
</feature>
<dbReference type="PANTHER" id="PTHR33434">
    <property type="entry name" value="DEGV DOMAIN-CONTAINING PROTEIN DR_1986-RELATED"/>
    <property type="match status" value="1"/>
</dbReference>
<name>A0ABY8HB94_9MICC</name>
<dbReference type="Pfam" id="PF02734">
    <property type="entry name" value="Dak2"/>
    <property type="match status" value="1"/>
</dbReference>
<reference evidence="3 4" key="1">
    <citation type="submission" date="2023-04" db="EMBL/GenBank/DDBJ databases">
        <title>Funneling lignin-derived compounds into biodiesel using alkali-halophilic Citricoccus sp. P2.</title>
        <authorList>
            <person name="Luo C.-B."/>
        </authorList>
    </citation>
    <scope>NUCLEOTIDE SEQUENCE [LARGE SCALE GENOMIC DNA]</scope>
    <source>
        <strain evidence="3 4">P2</strain>
    </source>
</reference>
<sequence length="329" mass="34906">MLEWLVQAESALANSSDRLNAINIFPVPDGDTGTNLYTTVAAARSGLNVDDPAVRTVGDALAHAGRAALDQARGNSGTLMAVALTGLSEPMRESPRLTAPLLAQGLDRARTAAWSALSDPQEGTLLSVLTRCADEAREFLDSLDDQSSDHLNSRRVLAQCCEHLVVTARTAVVATENELAALTQAKVVDAGAIGLLLVLDALRSAVTGRPCEEGLLEGLHGTDIQAPHLHSHLPDHEGHEVMCSMVLSPLDAATLRFGLDEIGDSVIMSPISTDADTEGRVRWRIHAHVPNVETALELVRRAGQPENLDVTDLSAGGHPHATTHSHRDS</sequence>
<proteinExistence type="predicted"/>
<evidence type="ECO:0000259" key="2">
    <source>
        <dbReference type="PROSITE" id="PS51480"/>
    </source>
</evidence>
<dbReference type="SUPFAM" id="SSF101473">
    <property type="entry name" value="DhaL-like"/>
    <property type="match status" value="1"/>
</dbReference>
<evidence type="ECO:0000313" key="4">
    <source>
        <dbReference type="Proteomes" id="UP001219037"/>
    </source>
</evidence>
<feature type="domain" description="DhaL" evidence="2">
    <location>
        <begin position="1"/>
        <end position="204"/>
    </location>
</feature>
<evidence type="ECO:0000313" key="3">
    <source>
        <dbReference type="EMBL" id="WFP17908.1"/>
    </source>
</evidence>